<feature type="compositionally biased region" description="Polar residues" evidence="2">
    <location>
        <begin position="995"/>
        <end position="1011"/>
    </location>
</feature>
<feature type="compositionally biased region" description="Basic and acidic residues" evidence="2">
    <location>
        <begin position="26"/>
        <end position="39"/>
    </location>
</feature>
<dbReference type="Proteomes" id="UP000594262">
    <property type="component" value="Unplaced"/>
</dbReference>
<evidence type="ECO:0000256" key="2">
    <source>
        <dbReference type="SAM" id="MobiDB-lite"/>
    </source>
</evidence>
<sequence>MGSQDRAIDLIQQDNDRQQHQQQYSEDDKKTNKNNQRRDYDHREFAFQHHPRLKKKRLSNLIHPDTLDEEYQWERRGTMDYNSGLLGAGNRNRRTSHVKTTNLNQAKNHKPMKRRKRGSLADEDIRRPIRDLDQDDVDRLGGGLGGLLDSNKNNEEAIQNIMVHLEEKQKQRKQEKYGEDLAGIKERMAELLKDYPEEEDDIFDIAKLADPDFFISKETKEKNLTQIEINRILEQYLEVCCDRTDLLSNVEDALHFEEFQRSLKSPELENLDNVSSEISMTIEMIHQSSSKLNRLYSRLTKLYGSKATIYTGVDPRKNKVDMQKHVINKFKTLQSQSIKRKEKSDTWKYAATEIVDLLKNVREEGAGDQEKLEMEIQRLLHAFTTQSKQLEEYQEMLSKHKATISKVEAVKDKLKNDNLSLQDDCDRTRVQAKTVQMKCTKLETELQFAEERLMELQRAESKAAEEESGNYLRHMPSYYVQNQNLEHEVERLESQLKTERLKNKELLAERKKLSLSLASNAPAEVVAALPELIPEPTNSLHADRLESFESRMALRKCLKCSSYKERIEDLTKDISNKRDKITRLTTQLETAVAASKMATRSLDSKKSSAKEIIEQYLSQTNQTPPPNPHTSFEDVAPPSPPEGRSSSRTFRASAKQIVVYQQIELEDITPQPIVVDQATQTDEIPTKAVGIERQRSSVPTQDILAKNHTTLVDEDFQDMATRIYSYVTTIDEFEKIFEENEKKEGKEMNRIESVLSTITQSKEELSPASSIDSVVGEAETAVTDSSNETNKQVSQPQQKKKESLVKGVVDNEQPQANVERTTTQEVESAKQQNRHSILDEVIQTTSKNETESSNGPEENVNEQPVTSDNSSVEPTHGGEQTNISDENQKRGSEALTPPLFYDNEQEYNDDDLADENFVGENYVYEENVEDDYPVRQQHSPDPKTTPKKKVSGAGQPPSKVAQPELNSPRKQSKNKQQEQQERNQVASQKRPREPSTVNSPTTNNQQNVSNNEDQKTKRSSLNNKTQLPAIGVKPPTPNAQLTSTKEPTLDESDDKVSELPAIQNRVDQTPTPLKQVSPNLTMKNPLKANEKPRGKNSQPKQEFPLLTGQNIEHTQQVIRNTLEMVPDTGAPDMTSVTSDSSDIKRRGNESGFFEPDATKTKKTSKWQKVRNGVINHIIRFINTTAKCKCSHLYKEISKFDPTDKSDNEIIKGELSIFAQHAIDILDVIAYTVKQMGESTKSPTASFPGEESNLLSKFGQSWNPKPHRRVGQLKETKKSNHSQTSIDTMKNNRLSVILPEIATQGNVTKTVKKPNTVKRQGEIIEMKAKVAEKKRLKLLDRHKKLVNKLKQSGVGIKEIYTILGITNNEETSPPVGIGVTSTTKRKISLTGHGYRDNPNQATSFSLNAHGLGHQTHEKSNRLMAGLDGARGYSRRLSVVDPKTLQSSLANTKFPFIKQPSAKQPQLAVKPAMKPVLFGPNIMKGRSAANKRGIR</sequence>
<feature type="coiled-coil region" evidence="1">
    <location>
        <begin position="560"/>
        <end position="587"/>
    </location>
</feature>
<feature type="compositionally biased region" description="Polar residues" evidence="2">
    <location>
        <begin position="812"/>
        <end position="835"/>
    </location>
</feature>
<feature type="compositionally biased region" description="Polar residues" evidence="2">
    <location>
        <begin position="842"/>
        <end position="885"/>
    </location>
</feature>
<feature type="region of interest" description="Disordered" evidence="2">
    <location>
        <begin position="760"/>
        <end position="1102"/>
    </location>
</feature>
<evidence type="ECO:0000313" key="4">
    <source>
        <dbReference type="Proteomes" id="UP000594262"/>
    </source>
</evidence>
<evidence type="ECO:0000256" key="1">
    <source>
        <dbReference type="SAM" id="Coils"/>
    </source>
</evidence>
<reference evidence="3" key="1">
    <citation type="submission" date="2021-01" db="UniProtKB">
        <authorList>
            <consortium name="EnsemblMetazoa"/>
        </authorList>
    </citation>
    <scope>IDENTIFICATION</scope>
</reference>
<feature type="region of interest" description="Disordered" evidence="2">
    <location>
        <begin position="1256"/>
        <end position="1284"/>
    </location>
</feature>
<accession>A0A7M6DQX3</accession>
<name>A0A7M6DQX3_9CNID</name>
<evidence type="ECO:0000313" key="3">
    <source>
        <dbReference type="EnsemblMetazoa" id="CLYHEMP023532.1"/>
    </source>
</evidence>
<dbReference type="RefSeq" id="XP_066930796.1">
    <property type="nucleotide sequence ID" value="XM_067074695.1"/>
</dbReference>
<feature type="compositionally biased region" description="Low complexity" evidence="2">
    <location>
        <begin position="915"/>
        <end position="925"/>
    </location>
</feature>
<protein>
    <submittedName>
        <fullName evidence="3">Uncharacterized protein</fullName>
    </submittedName>
</protein>
<organism evidence="3 4">
    <name type="scientific">Clytia hemisphaerica</name>
    <dbReference type="NCBI Taxonomy" id="252671"/>
    <lineage>
        <taxon>Eukaryota</taxon>
        <taxon>Metazoa</taxon>
        <taxon>Cnidaria</taxon>
        <taxon>Hydrozoa</taxon>
        <taxon>Hydroidolina</taxon>
        <taxon>Leptothecata</taxon>
        <taxon>Obeliida</taxon>
        <taxon>Clytiidae</taxon>
        <taxon>Clytia</taxon>
    </lineage>
</organism>
<feature type="compositionally biased region" description="Polar residues" evidence="2">
    <location>
        <begin position="782"/>
        <end position="797"/>
    </location>
</feature>
<dbReference type="EnsemblMetazoa" id="CLYHEMT023532.1">
    <property type="protein sequence ID" value="CLYHEMP023532.1"/>
    <property type="gene ID" value="CLYHEMG023532"/>
</dbReference>
<feature type="region of interest" description="Disordered" evidence="2">
    <location>
        <begin position="618"/>
        <end position="649"/>
    </location>
</feature>
<feature type="region of interest" description="Disordered" evidence="2">
    <location>
        <begin position="1125"/>
        <end position="1159"/>
    </location>
</feature>
<dbReference type="GeneID" id="136818319"/>
<feature type="compositionally biased region" description="Polar residues" evidence="2">
    <location>
        <begin position="1065"/>
        <end position="1082"/>
    </location>
</feature>
<feature type="coiled-coil region" evidence="1">
    <location>
        <begin position="390"/>
        <end position="509"/>
    </location>
</feature>
<proteinExistence type="predicted"/>
<feature type="compositionally biased region" description="Acidic residues" evidence="2">
    <location>
        <begin position="903"/>
        <end position="914"/>
    </location>
</feature>
<keyword evidence="1" id="KW-0175">Coiled coil</keyword>
<keyword evidence="4" id="KW-1185">Reference proteome</keyword>
<feature type="region of interest" description="Disordered" evidence="2">
    <location>
        <begin position="1"/>
        <end position="39"/>
    </location>
</feature>
<dbReference type="OrthoDB" id="5983438at2759"/>